<accession>A0A1Y2CHC8</accession>
<name>A0A1Y2CHC8_9FUNG</name>
<proteinExistence type="predicted"/>
<protein>
    <submittedName>
        <fullName evidence="1">Uncharacterized protein</fullName>
    </submittedName>
</protein>
<dbReference type="EMBL" id="MCGO01000016">
    <property type="protein sequence ID" value="ORY46450.1"/>
    <property type="molecule type" value="Genomic_DNA"/>
</dbReference>
<dbReference type="OrthoDB" id="2154684at2759"/>
<dbReference type="AlphaFoldDB" id="A0A1Y2CHC8"/>
<keyword evidence="2" id="KW-1185">Reference proteome</keyword>
<sequence>MMSLSVHTNTSVPLSLSVSQPSFTLPGAVHVVQSASVPVRPPTTLPVQVASIAATFSSTPLRVTVVATLSRVATLNATQIGSIGAKVCALASTPFSNDSKTHSICAPTSEQNNITYSDVTIPCEYWRISGSAQNAVSITRRVTQPNRDSALIQELYEYENAAKPLKIQNSKVVSAGTTNWTLPSLPLSGSLSAKLDAIVIHLPINHHAFADPFQIDGLNKLNNDIEFVAYGEPDLEVSIEESEKARMNGVFVVIKEPPSQEGGYVTVPVLPATVYAVVPKDSEFLHSSVINPVISHLLKGSLRDSSKFVGLRQQSFVELPLESVESFSMKMPVGNSEDASWVLWTLSSVVIASCIYFK</sequence>
<organism evidence="1 2">
    <name type="scientific">Rhizoclosmatium globosum</name>
    <dbReference type="NCBI Taxonomy" id="329046"/>
    <lineage>
        <taxon>Eukaryota</taxon>
        <taxon>Fungi</taxon>
        <taxon>Fungi incertae sedis</taxon>
        <taxon>Chytridiomycota</taxon>
        <taxon>Chytridiomycota incertae sedis</taxon>
        <taxon>Chytridiomycetes</taxon>
        <taxon>Chytridiales</taxon>
        <taxon>Chytriomycetaceae</taxon>
        <taxon>Rhizoclosmatium</taxon>
    </lineage>
</organism>
<comment type="caution">
    <text evidence="1">The sequence shown here is derived from an EMBL/GenBank/DDBJ whole genome shotgun (WGS) entry which is preliminary data.</text>
</comment>
<gene>
    <name evidence="1" type="ORF">BCR33DRAFT_715528</name>
</gene>
<reference evidence="1 2" key="1">
    <citation type="submission" date="2016-07" db="EMBL/GenBank/DDBJ databases">
        <title>Pervasive Adenine N6-methylation of Active Genes in Fungi.</title>
        <authorList>
            <consortium name="DOE Joint Genome Institute"/>
            <person name="Mondo S.J."/>
            <person name="Dannebaum R.O."/>
            <person name="Kuo R.C."/>
            <person name="Labutti K."/>
            <person name="Haridas S."/>
            <person name="Kuo A."/>
            <person name="Salamov A."/>
            <person name="Ahrendt S.R."/>
            <person name="Lipzen A."/>
            <person name="Sullivan W."/>
            <person name="Andreopoulos W.B."/>
            <person name="Clum A."/>
            <person name="Lindquist E."/>
            <person name="Daum C."/>
            <person name="Ramamoorthy G.K."/>
            <person name="Gryganskyi A."/>
            <person name="Culley D."/>
            <person name="Magnuson J.K."/>
            <person name="James T.Y."/>
            <person name="O'Malley M.A."/>
            <person name="Stajich J.E."/>
            <person name="Spatafora J.W."/>
            <person name="Visel A."/>
            <person name="Grigoriev I.V."/>
        </authorList>
    </citation>
    <scope>NUCLEOTIDE SEQUENCE [LARGE SCALE GENOMIC DNA]</scope>
    <source>
        <strain evidence="1 2">JEL800</strain>
    </source>
</reference>
<evidence type="ECO:0000313" key="2">
    <source>
        <dbReference type="Proteomes" id="UP000193642"/>
    </source>
</evidence>
<dbReference type="Proteomes" id="UP000193642">
    <property type="component" value="Unassembled WGS sequence"/>
</dbReference>
<evidence type="ECO:0000313" key="1">
    <source>
        <dbReference type="EMBL" id="ORY46450.1"/>
    </source>
</evidence>